<comment type="caution">
    <text evidence="1">The sequence shown here is derived from an EMBL/GenBank/DDBJ whole genome shotgun (WGS) entry which is preliminary data.</text>
</comment>
<accession>A0A5C6BJK2</accession>
<evidence type="ECO:0000313" key="2">
    <source>
        <dbReference type="Proteomes" id="UP000320735"/>
    </source>
</evidence>
<protein>
    <submittedName>
        <fullName evidence="1">Uncharacterized protein</fullName>
    </submittedName>
</protein>
<gene>
    <name evidence="1" type="ORF">CA54_05500</name>
</gene>
<dbReference type="EMBL" id="SJPP01000001">
    <property type="protein sequence ID" value="TWU11741.1"/>
    <property type="molecule type" value="Genomic_DNA"/>
</dbReference>
<proteinExistence type="predicted"/>
<organism evidence="1 2">
    <name type="scientific">Symmachiella macrocystis</name>
    <dbReference type="NCBI Taxonomy" id="2527985"/>
    <lineage>
        <taxon>Bacteria</taxon>
        <taxon>Pseudomonadati</taxon>
        <taxon>Planctomycetota</taxon>
        <taxon>Planctomycetia</taxon>
        <taxon>Planctomycetales</taxon>
        <taxon>Planctomycetaceae</taxon>
        <taxon>Symmachiella</taxon>
    </lineage>
</organism>
<name>A0A5C6BJK2_9PLAN</name>
<evidence type="ECO:0000313" key="1">
    <source>
        <dbReference type="EMBL" id="TWU11741.1"/>
    </source>
</evidence>
<keyword evidence="2" id="KW-1185">Reference proteome</keyword>
<dbReference type="AlphaFoldDB" id="A0A5C6BJK2"/>
<sequence length="77" mass="8666">MNDQVAIQFDHFSAASRTDIVVDANAGYLKLTQRVPPWWCESHWEAGHGGWVSSTERYWTCCASRCSVELVMSNKSG</sequence>
<dbReference type="Proteomes" id="UP000320735">
    <property type="component" value="Unassembled WGS sequence"/>
</dbReference>
<reference evidence="1 2" key="1">
    <citation type="submission" date="2019-02" db="EMBL/GenBank/DDBJ databases">
        <title>Deep-cultivation of Planctomycetes and their phenomic and genomic characterization uncovers novel biology.</title>
        <authorList>
            <person name="Wiegand S."/>
            <person name="Jogler M."/>
            <person name="Boedeker C."/>
            <person name="Pinto D."/>
            <person name="Vollmers J."/>
            <person name="Rivas-Marin E."/>
            <person name="Kohn T."/>
            <person name="Peeters S.H."/>
            <person name="Heuer A."/>
            <person name="Rast P."/>
            <person name="Oberbeckmann S."/>
            <person name="Bunk B."/>
            <person name="Jeske O."/>
            <person name="Meyerdierks A."/>
            <person name="Storesund J.E."/>
            <person name="Kallscheuer N."/>
            <person name="Luecker S."/>
            <person name="Lage O.M."/>
            <person name="Pohl T."/>
            <person name="Merkel B.J."/>
            <person name="Hornburger P."/>
            <person name="Mueller R.-W."/>
            <person name="Bruemmer F."/>
            <person name="Labrenz M."/>
            <person name="Spormann A.M."/>
            <person name="Op Den Camp H."/>
            <person name="Overmann J."/>
            <person name="Amann R."/>
            <person name="Jetten M.S.M."/>
            <person name="Mascher T."/>
            <person name="Medema M.H."/>
            <person name="Devos D.P."/>
            <person name="Kaster A.-K."/>
            <person name="Ovreas L."/>
            <person name="Rohde M."/>
            <person name="Galperin M.Y."/>
            <person name="Jogler C."/>
        </authorList>
    </citation>
    <scope>NUCLEOTIDE SEQUENCE [LARGE SCALE GENOMIC DNA]</scope>
    <source>
        <strain evidence="1 2">CA54</strain>
    </source>
</reference>